<accession>A0A9P5U3F9</accession>
<gene>
    <name evidence="1" type="ORF">BDP27DRAFT_1333456</name>
</gene>
<keyword evidence="2" id="KW-1185">Reference proteome</keyword>
<dbReference type="Proteomes" id="UP000772434">
    <property type="component" value="Unassembled WGS sequence"/>
</dbReference>
<sequence length="151" mass="17814">MSVEEQSLACPHLKYLPKEQRPGIRGTIAPPCKHKTPRYYLGWSILVKDIHKVYPKTPRGVVEFWRTEIHEPWVESYGKKYRNNTQGSYCNPCIIFLDLDKAKPDELYMVIHISHNRNEEGIAFSENQEFIDDMRRMTYIDESIAGELKWI</sequence>
<reference evidence="1" key="1">
    <citation type="submission" date="2020-11" db="EMBL/GenBank/DDBJ databases">
        <authorList>
            <consortium name="DOE Joint Genome Institute"/>
            <person name="Ahrendt S."/>
            <person name="Riley R."/>
            <person name="Andreopoulos W."/>
            <person name="Labutti K."/>
            <person name="Pangilinan J."/>
            <person name="Ruiz-Duenas F.J."/>
            <person name="Barrasa J.M."/>
            <person name="Sanchez-Garcia M."/>
            <person name="Camarero S."/>
            <person name="Miyauchi S."/>
            <person name="Serrano A."/>
            <person name="Linde D."/>
            <person name="Babiker R."/>
            <person name="Drula E."/>
            <person name="Ayuso-Fernandez I."/>
            <person name="Pacheco R."/>
            <person name="Padilla G."/>
            <person name="Ferreira P."/>
            <person name="Barriuso J."/>
            <person name="Kellner H."/>
            <person name="Castanera R."/>
            <person name="Alfaro M."/>
            <person name="Ramirez L."/>
            <person name="Pisabarro A.G."/>
            <person name="Kuo A."/>
            <person name="Tritt A."/>
            <person name="Lipzen A."/>
            <person name="He G."/>
            <person name="Yan M."/>
            <person name="Ng V."/>
            <person name="Cullen D."/>
            <person name="Martin F."/>
            <person name="Rosso M.-N."/>
            <person name="Henrissat B."/>
            <person name="Hibbett D."/>
            <person name="Martinez A.T."/>
            <person name="Grigoriev I.V."/>
        </authorList>
    </citation>
    <scope>NUCLEOTIDE SEQUENCE</scope>
    <source>
        <strain evidence="1">AH 40177</strain>
    </source>
</reference>
<evidence type="ECO:0000313" key="2">
    <source>
        <dbReference type="Proteomes" id="UP000772434"/>
    </source>
</evidence>
<feature type="non-terminal residue" evidence="1">
    <location>
        <position position="151"/>
    </location>
</feature>
<organism evidence="1 2">
    <name type="scientific">Rhodocollybia butyracea</name>
    <dbReference type="NCBI Taxonomy" id="206335"/>
    <lineage>
        <taxon>Eukaryota</taxon>
        <taxon>Fungi</taxon>
        <taxon>Dikarya</taxon>
        <taxon>Basidiomycota</taxon>
        <taxon>Agaricomycotina</taxon>
        <taxon>Agaricomycetes</taxon>
        <taxon>Agaricomycetidae</taxon>
        <taxon>Agaricales</taxon>
        <taxon>Marasmiineae</taxon>
        <taxon>Omphalotaceae</taxon>
        <taxon>Rhodocollybia</taxon>
    </lineage>
</organism>
<evidence type="ECO:0000313" key="1">
    <source>
        <dbReference type="EMBL" id="KAF9064489.1"/>
    </source>
</evidence>
<proteinExistence type="predicted"/>
<dbReference type="EMBL" id="JADNRY010000122">
    <property type="protein sequence ID" value="KAF9064489.1"/>
    <property type="molecule type" value="Genomic_DNA"/>
</dbReference>
<protein>
    <submittedName>
        <fullName evidence="1">Uncharacterized protein</fullName>
    </submittedName>
</protein>
<dbReference type="OrthoDB" id="3088200at2759"/>
<name>A0A9P5U3F9_9AGAR</name>
<comment type="caution">
    <text evidence="1">The sequence shown here is derived from an EMBL/GenBank/DDBJ whole genome shotgun (WGS) entry which is preliminary data.</text>
</comment>
<dbReference type="AlphaFoldDB" id="A0A9P5U3F9"/>